<protein>
    <submittedName>
        <fullName evidence="1">Uncharacterized protein</fullName>
    </submittedName>
</protein>
<reference evidence="2" key="1">
    <citation type="journal article" date="2014" name="Proc. Natl. Acad. Sci. U.S.A.">
        <title>Extensive sampling of basidiomycete genomes demonstrates inadequacy of the white-rot/brown-rot paradigm for wood decay fungi.</title>
        <authorList>
            <person name="Riley R."/>
            <person name="Salamov A.A."/>
            <person name="Brown D.W."/>
            <person name="Nagy L.G."/>
            <person name="Floudas D."/>
            <person name="Held B.W."/>
            <person name="Levasseur A."/>
            <person name="Lombard V."/>
            <person name="Morin E."/>
            <person name="Otillar R."/>
            <person name="Lindquist E.A."/>
            <person name="Sun H."/>
            <person name="LaButti K.M."/>
            <person name="Schmutz J."/>
            <person name="Jabbour D."/>
            <person name="Luo H."/>
            <person name="Baker S.E."/>
            <person name="Pisabarro A.G."/>
            <person name="Walton J.D."/>
            <person name="Blanchette R.A."/>
            <person name="Henrissat B."/>
            <person name="Martin F."/>
            <person name="Cullen D."/>
            <person name="Hibbett D.S."/>
            <person name="Grigoriev I.V."/>
        </authorList>
    </citation>
    <scope>NUCLEOTIDE SEQUENCE [LARGE SCALE GENOMIC DNA]</scope>
    <source>
        <strain evidence="2">MUCL 33604</strain>
    </source>
</reference>
<organism evidence="1 2">
    <name type="scientific">Jaapia argillacea MUCL 33604</name>
    <dbReference type="NCBI Taxonomy" id="933084"/>
    <lineage>
        <taxon>Eukaryota</taxon>
        <taxon>Fungi</taxon>
        <taxon>Dikarya</taxon>
        <taxon>Basidiomycota</taxon>
        <taxon>Agaricomycotina</taxon>
        <taxon>Agaricomycetes</taxon>
        <taxon>Agaricomycetidae</taxon>
        <taxon>Jaapiales</taxon>
        <taxon>Jaapiaceae</taxon>
        <taxon>Jaapia</taxon>
    </lineage>
</organism>
<proteinExistence type="predicted"/>
<accession>A0A067QAB0</accession>
<evidence type="ECO:0000313" key="1">
    <source>
        <dbReference type="EMBL" id="KDQ60422.1"/>
    </source>
</evidence>
<evidence type="ECO:0000313" key="2">
    <source>
        <dbReference type="Proteomes" id="UP000027265"/>
    </source>
</evidence>
<keyword evidence="2" id="KW-1185">Reference proteome</keyword>
<gene>
    <name evidence="1" type="ORF">JAAARDRAFT_605793</name>
</gene>
<dbReference type="InParanoid" id="A0A067QAB0"/>
<dbReference type="HOGENOM" id="CLU_1643957_0_0_1"/>
<dbReference type="Proteomes" id="UP000027265">
    <property type="component" value="Unassembled WGS sequence"/>
</dbReference>
<sequence>MGRFTRTPVLLSPLDCQVSIDQPVNILPGPKPGFCCGVGPFFPSQSTCTIDKYLLIIIKDSPRWKLEIEIEKATIFWSRCYIAPYLAPGEIFGAWLSGKGFVNVGPCRAASKAVAEFHEYMIAVQGRHHRCVMRSQHGAVRLQTCLFSVLSTPQRSHQQRI</sequence>
<dbReference type="EMBL" id="KL197714">
    <property type="protein sequence ID" value="KDQ60422.1"/>
    <property type="molecule type" value="Genomic_DNA"/>
</dbReference>
<name>A0A067QAB0_9AGAM</name>
<dbReference type="AlphaFoldDB" id="A0A067QAB0"/>